<protein>
    <submittedName>
        <fullName evidence="2">Uncharacterized protein</fullName>
    </submittedName>
</protein>
<evidence type="ECO:0000256" key="1">
    <source>
        <dbReference type="SAM" id="Phobius"/>
    </source>
</evidence>
<keyword evidence="1" id="KW-1133">Transmembrane helix</keyword>
<feature type="transmembrane region" description="Helical" evidence="1">
    <location>
        <begin position="107"/>
        <end position="131"/>
    </location>
</feature>
<dbReference type="KEGG" id="xap:XA3_18970"/>
<feature type="transmembrane region" description="Helical" evidence="1">
    <location>
        <begin position="39"/>
        <end position="61"/>
    </location>
</feature>
<feature type="transmembrane region" description="Helical" evidence="1">
    <location>
        <begin position="223"/>
        <end position="252"/>
    </location>
</feature>
<feature type="transmembrane region" description="Helical" evidence="1">
    <location>
        <begin position="73"/>
        <end position="95"/>
    </location>
</feature>
<sequence length="371" mass="43284">MNLKKYFNLTFEESDKITHKLAMEEASIVKREGISKKHFFKAFIGTLILDLVLMFLCGSMVIAMPDVTRPVKIVLFAVLILTLSKILIFGVVFWIKSSTNDRLVYDYIVYASLFFTFLFIAISAITSLVVIGGKLSIGNTNVIFINAIYISFSIYSAIYSIVQIKNDAKKYFDVKQTTNPVLEQFLKYSGFILTTILGLKFIIELFLGGNNFFENLKKTTVVFIMIPLAIFFEFYYLIYIFFMRVIIPYYYLKKYRKQYEEKYQFSFKGAKKVNKQQEILPLGTVLFLEEGTQKVMIVGRGVEFSDEGEDKFMDYMGCLYPVGVDPERTIFFNHEDIDHVVFEGFKDEEESRFHQVYNEWLKNLKVEKKKL</sequence>
<organism evidence="2 3">
    <name type="scientific">Xylocopilactobacillus apicola</name>
    <dbReference type="NCBI Taxonomy" id="2932184"/>
    <lineage>
        <taxon>Bacteria</taxon>
        <taxon>Bacillati</taxon>
        <taxon>Bacillota</taxon>
        <taxon>Bacilli</taxon>
        <taxon>Lactobacillales</taxon>
        <taxon>Lactobacillaceae</taxon>
        <taxon>Xylocopilactobacillus</taxon>
    </lineage>
</organism>
<keyword evidence="1" id="KW-0812">Transmembrane</keyword>
<dbReference type="InterPro" id="IPR025233">
    <property type="entry name" value="DUF4176"/>
</dbReference>
<evidence type="ECO:0000313" key="2">
    <source>
        <dbReference type="EMBL" id="BDR59456.1"/>
    </source>
</evidence>
<dbReference type="AlphaFoldDB" id="A0AAU9DAI2"/>
<dbReference type="EMBL" id="AP026802">
    <property type="protein sequence ID" value="BDR59456.1"/>
    <property type="molecule type" value="Genomic_DNA"/>
</dbReference>
<feature type="transmembrane region" description="Helical" evidence="1">
    <location>
        <begin position="185"/>
        <end position="203"/>
    </location>
</feature>
<accession>A0AAU9DAI2</accession>
<feature type="transmembrane region" description="Helical" evidence="1">
    <location>
        <begin position="143"/>
        <end position="164"/>
    </location>
</feature>
<name>A0AAU9DAI2_9LACO</name>
<dbReference type="Pfam" id="PF13780">
    <property type="entry name" value="DUF4176"/>
    <property type="match status" value="1"/>
</dbReference>
<proteinExistence type="predicted"/>
<evidence type="ECO:0000313" key="3">
    <source>
        <dbReference type="Proteomes" id="UP001321861"/>
    </source>
</evidence>
<dbReference type="Proteomes" id="UP001321861">
    <property type="component" value="Chromosome"/>
</dbReference>
<keyword evidence="1" id="KW-0472">Membrane</keyword>
<reference evidence="2 3" key="1">
    <citation type="journal article" date="2023" name="Microbiol. Spectr.">
        <title>Symbiosis of Carpenter Bees with Uncharacterized Lactic Acid Bacteria Showing NAD Auxotrophy.</title>
        <authorList>
            <person name="Kawasaki S."/>
            <person name="Ozawa K."/>
            <person name="Mori T."/>
            <person name="Yamamoto A."/>
            <person name="Ito M."/>
            <person name="Ohkuma M."/>
            <person name="Sakamoto M."/>
            <person name="Matsutani M."/>
        </authorList>
    </citation>
    <scope>NUCLEOTIDE SEQUENCE [LARGE SCALE GENOMIC DNA]</scope>
    <source>
        <strain evidence="2 3">XA3</strain>
    </source>
</reference>
<keyword evidence="3" id="KW-1185">Reference proteome</keyword>
<gene>
    <name evidence="2" type="ORF">XA3_18970</name>
</gene>